<keyword evidence="1" id="KW-0472">Membrane</keyword>
<reference evidence="2" key="1">
    <citation type="submission" date="2014-09" db="EMBL/GenBank/DDBJ databases">
        <authorList>
            <person name="Magalhaes I.L.F."/>
            <person name="Oliveira U."/>
            <person name="Santos F.R."/>
            <person name="Vidigal T.H.D.A."/>
            <person name="Brescovit A.D."/>
            <person name="Santos A.J."/>
        </authorList>
    </citation>
    <scope>NUCLEOTIDE SEQUENCE</scope>
    <source>
        <tissue evidence="2">Shoot tissue taken approximately 20 cm above the soil surface</tissue>
    </source>
</reference>
<evidence type="ECO:0000313" key="2">
    <source>
        <dbReference type="EMBL" id="JAE25388.1"/>
    </source>
</evidence>
<organism evidence="2">
    <name type="scientific">Arundo donax</name>
    <name type="common">Giant reed</name>
    <name type="synonym">Donax arundinaceus</name>
    <dbReference type="NCBI Taxonomy" id="35708"/>
    <lineage>
        <taxon>Eukaryota</taxon>
        <taxon>Viridiplantae</taxon>
        <taxon>Streptophyta</taxon>
        <taxon>Embryophyta</taxon>
        <taxon>Tracheophyta</taxon>
        <taxon>Spermatophyta</taxon>
        <taxon>Magnoliopsida</taxon>
        <taxon>Liliopsida</taxon>
        <taxon>Poales</taxon>
        <taxon>Poaceae</taxon>
        <taxon>PACMAD clade</taxon>
        <taxon>Arundinoideae</taxon>
        <taxon>Arundineae</taxon>
        <taxon>Arundo</taxon>
    </lineage>
</organism>
<sequence>MLSTFIIHIENNIILLFNSTWLFPCQSMCYVILLLLPLFIFATSIRPYMVFYSFKS</sequence>
<dbReference type="AlphaFoldDB" id="A0A0A9GXS4"/>
<protein>
    <submittedName>
        <fullName evidence="2">Uncharacterized protein</fullName>
    </submittedName>
</protein>
<proteinExistence type="predicted"/>
<accession>A0A0A9GXS4</accession>
<evidence type="ECO:0000256" key="1">
    <source>
        <dbReference type="SAM" id="Phobius"/>
    </source>
</evidence>
<keyword evidence="1" id="KW-1133">Transmembrane helix</keyword>
<dbReference type="EMBL" id="GBRH01172508">
    <property type="protein sequence ID" value="JAE25388.1"/>
    <property type="molecule type" value="Transcribed_RNA"/>
</dbReference>
<feature type="transmembrane region" description="Helical" evidence="1">
    <location>
        <begin position="21"/>
        <end position="45"/>
    </location>
</feature>
<name>A0A0A9GXS4_ARUDO</name>
<reference evidence="2" key="2">
    <citation type="journal article" date="2015" name="Data Brief">
        <title>Shoot transcriptome of the giant reed, Arundo donax.</title>
        <authorList>
            <person name="Barrero R.A."/>
            <person name="Guerrero F.D."/>
            <person name="Moolhuijzen P."/>
            <person name="Goolsby J.A."/>
            <person name="Tidwell J."/>
            <person name="Bellgard S.E."/>
            <person name="Bellgard M.I."/>
        </authorList>
    </citation>
    <scope>NUCLEOTIDE SEQUENCE</scope>
    <source>
        <tissue evidence="2">Shoot tissue taken approximately 20 cm above the soil surface</tissue>
    </source>
</reference>
<keyword evidence="1" id="KW-0812">Transmembrane</keyword>